<dbReference type="Gene3D" id="3.40.50.300">
    <property type="entry name" value="P-loop containing nucleotide triphosphate hydrolases"/>
    <property type="match status" value="2"/>
</dbReference>
<name>A0ABD0W2X5_UMBPY</name>
<comment type="similarity">
    <text evidence="1">Belongs to the DEAD box helicase family. DDX4/VASA subfamily.</text>
</comment>
<dbReference type="AlphaFoldDB" id="A0ABD0W2X5"/>
<reference evidence="15 16" key="1">
    <citation type="submission" date="2024-06" db="EMBL/GenBank/DDBJ databases">
        <authorList>
            <person name="Pan Q."/>
            <person name="Wen M."/>
            <person name="Jouanno E."/>
            <person name="Zahm M."/>
            <person name="Klopp C."/>
            <person name="Cabau C."/>
            <person name="Louis A."/>
            <person name="Berthelot C."/>
            <person name="Parey E."/>
            <person name="Roest Crollius H."/>
            <person name="Montfort J."/>
            <person name="Robinson-Rechavi M."/>
            <person name="Bouchez O."/>
            <person name="Lampietro C."/>
            <person name="Lopez Roques C."/>
            <person name="Donnadieu C."/>
            <person name="Postlethwait J."/>
            <person name="Bobe J."/>
            <person name="Verreycken H."/>
            <person name="Guiguen Y."/>
        </authorList>
    </citation>
    <scope>NUCLEOTIDE SEQUENCE [LARGE SCALE GENOMIC DNA]</scope>
    <source>
        <strain evidence="15">Up_M1</strain>
        <tissue evidence="15">Testis</tissue>
    </source>
</reference>
<organism evidence="15 16">
    <name type="scientific">Umbra pygmaea</name>
    <name type="common">Eastern mudminnow</name>
    <dbReference type="NCBI Taxonomy" id="75934"/>
    <lineage>
        <taxon>Eukaryota</taxon>
        <taxon>Metazoa</taxon>
        <taxon>Chordata</taxon>
        <taxon>Craniata</taxon>
        <taxon>Vertebrata</taxon>
        <taxon>Euteleostomi</taxon>
        <taxon>Actinopterygii</taxon>
        <taxon>Neopterygii</taxon>
        <taxon>Teleostei</taxon>
        <taxon>Protacanthopterygii</taxon>
        <taxon>Esociformes</taxon>
        <taxon>Umbridae</taxon>
        <taxon>Umbra</taxon>
    </lineage>
</organism>
<dbReference type="CDD" id="cd18052">
    <property type="entry name" value="DEADc_DDX4"/>
    <property type="match status" value="1"/>
</dbReference>
<feature type="region of interest" description="Disordered" evidence="11">
    <location>
        <begin position="860"/>
        <end position="891"/>
    </location>
</feature>
<dbReference type="CDD" id="cd18787">
    <property type="entry name" value="SF2_C_DEAD"/>
    <property type="match status" value="1"/>
</dbReference>
<evidence type="ECO:0000256" key="8">
    <source>
        <dbReference type="ARBA" id="ARBA00047984"/>
    </source>
</evidence>
<feature type="compositionally biased region" description="Gly residues" evidence="11">
    <location>
        <begin position="314"/>
        <end position="339"/>
    </location>
</feature>
<evidence type="ECO:0000256" key="9">
    <source>
        <dbReference type="ARBA" id="ARBA00081176"/>
    </source>
</evidence>
<evidence type="ECO:0000256" key="7">
    <source>
        <dbReference type="ARBA" id="ARBA00023254"/>
    </source>
</evidence>
<dbReference type="SUPFAM" id="SSF52540">
    <property type="entry name" value="P-loop containing nucleoside triphosphate hydrolases"/>
    <property type="match status" value="1"/>
</dbReference>
<dbReference type="Proteomes" id="UP001557470">
    <property type="component" value="Unassembled WGS sequence"/>
</dbReference>
<dbReference type="PROSITE" id="PS51192">
    <property type="entry name" value="HELICASE_ATP_BIND_1"/>
    <property type="match status" value="1"/>
</dbReference>
<keyword evidence="3" id="KW-0547">Nucleotide-binding</keyword>
<dbReference type="InterPro" id="IPR014001">
    <property type="entry name" value="Helicase_ATP-bd"/>
</dbReference>
<keyword evidence="6" id="KW-0067">ATP-binding</keyword>
<accession>A0ABD0W2X5</accession>
<gene>
    <name evidence="15" type="ORF">UPYG_G00275600</name>
</gene>
<dbReference type="EMBL" id="JAGEUA010000009">
    <property type="protein sequence ID" value="KAL0965010.1"/>
    <property type="molecule type" value="Genomic_DNA"/>
</dbReference>
<evidence type="ECO:0000256" key="2">
    <source>
        <dbReference type="ARBA" id="ARBA00012552"/>
    </source>
</evidence>
<feature type="compositionally biased region" description="Gly residues" evidence="11">
    <location>
        <begin position="281"/>
        <end position="295"/>
    </location>
</feature>
<sequence>MAAAQQYHPQPSYSCPPDLSRATGHQPYPSNPSPQSPNKEEMLNDFLKMLSEMQIMRDQPLVQPPPAFDTEKPYHTWYQLPQLPPSRPVYIPPQQVPWHQPHPPFRRPYYGNPVIPPSDPAVQEPTYRGPKPTIPAFVTKNPSEFTRLKIALDNLLPLNATELFKYQILMDHLKLEEARLVADSFLNSPFPYSDTMSALNERYGQPHKLALKKIAQPRDGTPRAVFTRPWLACVRRYYHLLRFKITMDDWDEDTTSITNANDKGSSWNSDFSFGINRGARGKGSGPGGMRGGGFKGFSDRDNDKEDKGSSWTSGDGGFRGRGRGGGRGSRGGGFRNGGGVDEDGSDSGFGGGGRGGSRGRGGRGFRSGGSDEGGRGGFGGGGYRGKDEEVISKGSTAGEEGGETENAGPKVTYVPPALSEEESSIFSHYESGINFDKYDDILVDVSGSNAPKAIMSFEEAALCESLNRNVSKSGYKKPTPVQKHGIPIVSAGRDLMACAQTGSGKTAAFLLPILQKLMAEGVAASRFSELQEPEALIVAPTRELINQIYMEARKFAHGTCVRPVVVYGGISTGHTIREILKGCNVLCATPGRLMDLIGRGKIGLSKLRYLVLDEADRMLDMGFEPDMRKLVSSPGMPPKEERQTLMFSATYPENIQRLAADFLKTDYLFLAVGVVGGACSDVEQVVVQVTKFSKRDQLLEVLKTTGTERTMVFVATKRQADFIATFLCQEKVPTTSIHGDREQREREQALSDFRSGKCPVLVATSVAARGLDIKDVQHVVNFDLPNNIDEYVHRIGRTGRCGNTGKAVCFFDPEVDGDLARSLVKVLSGAQQEVPKWLEEAAFSACGSTGFNPTKQVFASTDSRRGGSFQNSGASHAATGAGGADDDEEWE</sequence>
<proteinExistence type="inferred from homology"/>
<dbReference type="GO" id="GO:0005524">
    <property type="term" value="F:ATP binding"/>
    <property type="evidence" value="ECO:0007669"/>
    <property type="project" value="UniProtKB-KW"/>
</dbReference>
<evidence type="ECO:0000256" key="1">
    <source>
        <dbReference type="ARBA" id="ARBA00010132"/>
    </source>
</evidence>
<keyword evidence="4" id="KW-0378">Hydrolase</keyword>
<keyword evidence="16" id="KW-1185">Reference proteome</keyword>
<feature type="domain" description="DEAD-box RNA helicase Q" evidence="14">
    <location>
        <begin position="455"/>
        <end position="483"/>
    </location>
</feature>
<dbReference type="PROSITE" id="PS51195">
    <property type="entry name" value="Q_MOTIF"/>
    <property type="match status" value="1"/>
</dbReference>
<feature type="region of interest" description="Disordered" evidence="11">
    <location>
        <begin position="277"/>
        <end position="388"/>
    </location>
</feature>
<keyword evidence="5" id="KW-0347">Helicase</keyword>
<feature type="domain" description="Helicase C-terminal" evidence="13">
    <location>
        <begin position="694"/>
        <end position="842"/>
    </location>
</feature>
<dbReference type="Pfam" id="PF00270">
    <property type="entry name" value="DEAD"/>
    <property type="match status" value="1"/>
</dbReference>
<evidence type="ECO:0000256" key="10">
    <source>
        <dbReference type="PROSITE-ProRule" id="PRU00552"/>
    </source>
</evidence>
<evidence type="ECO:0000259" key="12">
    <source>
        <dbReference type="PROSITE" id="PS51192"/>
    </source>
</evidence>
<keyword evidence="7" id="KW-0469">Meiosis</keyword>
<dbReference type="PROSITE" id="PS00039">
    <property type="entry name" value="DEAD_ATP_HELICASE"/>
    <property type="match status" value="1"/>
</dbReference>
<dbReference type="GO" id="GO:0003724">
    <property type="term" value="F:RNA helicase activity"/>
    <property type="evidence" value="ECO:0007669"/>
    <property type="project" value="UniProtKB-EC"/>
</dbReference>
<dbReference type="SMART" id="SM00490">
    <property type="entry name" value="HELICc"/>
    <property type="match status" value="1"/>
</dbReference>
<dbReference type="InterPro" id="IPR001650">
    <property type="entry name" value="Helicase_C-like"/>
</dbReference>
<dbReference type="FunFam" id="3.40.50.300:FF:000397">
    <property type="entry name" value="Probable ATP-dependent RNA helicase DDX4"/>
    <property type="match status" value="1"/>
</dbReference>
<feature type="compositionally biased region" description="Basic and acidic residues" evidence="11">
    <location>
        <begin position="297"/>
        <end position="308"/>
    </location>
</feature>
<dbReference type="SMART" id="SM00487">
    <property type="entry name" value="DEXDc"/>
    <property type="match status" value="1"/>
</dbReference>
<protein>
    <recommendedName>
        <fullName evidence="2">RNA helicase</fullName>
        <ecNumber evidence="2">3.6.4.13</ecNumber>
    </recommendedName>
    <alternativeName>
        <fullName evidence="9">DEAD box protein 4</fullName>
    </alternativeName>
</protein>
<dbReference type="InterPro" id="IPR027417">
    <property type="entry name" value="P-loop_NTPase"/>
</dbReference>
<feature type="domain" description="Helicase ATP-binding" evidence="12">
    <location>
        <begin position="486"/>
        <end position="669"/>
    </location>
</feature>
<evidence type="ECO:0000259" key="13">
    <source>
        <dbReference type="PROSITE" id="PS51194"/>
    </source>
</evidence>
<evidence type="ECO:0000256" key="3">
    <source>
        <dbReference type="ARBA" id="ARBA00022741"/>
    </source>
</evidence>
<feature type="region of interest" description="Disordered" evidence="11">
    <location>
        <begin position="1"/>
        <end position="42"/>
    </location>
</feature>
<evidence type="ECO:0000259" key="14">
    <source>
        <dbReference type="PROSITE" id="PS51195"/>
    </source>
</evidence>
<dbReference type="Pfam" id="PF00271">
    <property type="entry name" value="Helicase_C"/>
    <property type="match status" value="1"/>
</dbReference>
<dbReference type="PROSITE" id="PS51194">
    <property type="entry name" value="HELICASE_CTER"/>
    <property type="match status" value="1"/>
</dbReference>
<evidence type="ECO:0000256" key="5">
    <source>
        <dbReference type="ARBA" id="ARBA00022806"/>
    </source>
</evidence>
<dbReference type="InterPro" id="IPR011545">
    <property type="entry name" value="DEAD/DEAH_box_helicase_dom"/>
</dbReference>
<evidence type="ECO:0000256" key="4">
    <source>
        <dbReference type="ARBA" id="ARBA00022801"/>
    </source>
</evidence>
<dbReference type="InterPro" id="IPR014014">
    <property type="entry name" value="RNA_helicase_DEAD_Q_motif"/>
</dbReference>
<comment type="caution">
    <text evidence="15">The sequence shown here is derived from an EMBL/GenBank/DDBJ whole genome shotgun (WGS) entry which is preliminary data.</text>
</comment>
<dbReference type="GO" id="GO:0016787">
    <property type="term" value="F:hydrolase activity"/>
    <property type="evidence" value="ECO:0007669"/>
    <property type="project" value="UniProtKB-KW"/>
</dbReference>
<dbReference type="EC" id="3.6.4.13" evidence="2"/>
<comment type="catalytic activity">
    <reaction evidence="8">
        <text>ATP + H2O = ADP + phosphate + H(+)</text>
        <dbReference type="Rhea" id="RHEA:13065"/>
        <dbReference type="ChEBI" id="CHEBI:15377"/>
        <dbReference type="ChEBI" id="CHEBI:15378"/>
        <dbReference type="ChEBI" id="CHEBI:30616"/>
        <dbReference type="ChEBI" id="CHEBI:43474"/>
        <dbReference type="ChEBI" id="CHEBI:456216"/>
        <dbReference type="EC" id="3.6.4.13"/>
    </reaction>
</comment>
<evidence type="ECO:0000256" key="11">
    <source>
        <dbReference type="SAM" id="MobiDB-lite"/>
    </source>
</evidence>
<evidence type="ECO:0000256" key="6">
    <source>
        <dbReference type="ARBA" id="ARBA00022840"/>
    </source>
</evidence>
<dbReference type="InterPro" id="IPR000629">
    <property type="entry name" value="RNA-helicase_DEAD-box_CS"/>
</dbReference>
<evidence type="ECO:0000313" key="16">
    <source>
        <dbReference type="Proteomes" id="UP001557470"/>
    </source>
</evidence>
<dbReference type="PANTHER" id="PTHR47958">
    <property type="entry name" value="ATP-DEPENDENT RNA HELICASE DBP3"/>
    <property type="match status" value="1"/>
</dbReference>
<feature type="compositionally biased region" description="Gly residues" evidence="11">
    <location>
        <begin position="347"/>
        <end position="383"/>
    </location>
</feature>
<feature type="short sequence motif" description="Q motif" evidence="10">
    <location>
        <begin position="455"/>
        <end position="483"/>
    </location>
</feature>
<dbReference type="GO" id="GO:0051321">
    <property type="term" value="P:meiotic cell cycle"/>
    <property type="evidence" value="ECO:0007669"/>
    <property type="project" value="UniProtKB-KW"/>
</dbReference>
<dbReference type="FunFam" id="3.40.50.300:FF:000008">
    <property type="entry name" value="ATP-dependent RNA helicase RhlB"/>
    <property type="match status" value="1"/>
</dbReference>
<evidence type="ECO:0000313" key="15">
    <source>
        <dbReference type="EMBL" id="KAL0965010.1"/>
    </source>
</evidence>